<dbReference type="InterPro" id="IPR028359">
    <property type="entry name" value="UDP_ManNAc/GlcNAc_DH"/>
</dbReference>
<dbReference type="SUPFAM" id="SSF48179">
    <property type="entry name" value="6-phosphogluconate dehydrogenase C-terminal domain-like"/>
    <property type="match status" value="1"/>
</dbReference>
<dbReference type="InterPro" id="IPR036291">
    <property type="entry name" value="NAD(P)-bd_dom_sf"/>
</dbReference>
<dbReference type="Pfam" id="PF03720">
    <property type="entry name" value="UDPG_MGDP_dh_C"/>
    <property type="match status" value="1"/>
</dbReference>
<dbReference type="SMART" id="SM00984">
    <property type="entry name" value="UDPG_MGDP_dh_C"/>
    <property type="match status" value="1"/>
</dbReference>
<dbReference type="EMBL" id="UINC01000514">
    <property type="protein sequence ID" value="SUZ56636.1"/>
    <property type="molecule type" value="Genomic_DNA"/>
</dbReference>
<dbReference type="InterPro" id="IPR014027">
    <property type="entry name" value="UDP-Glc/GDP-Man_DH_C"/>
</dbReference>
<dbReference type="PIRSF" id="PIRSF500136">
    <property type="entry name" value="UDP_ManNAc_DH"/>
    <property type="match status" value="1"/>
</dbReference>
<keyword evidence="3" id="KW-0472">Membrane</keyword>
<dbReference type="AlphaFoldDB" id="A0A381NPV7"/>
<proteinExistence type="predicted"/>
<dbReference type="PANTHER" id="PTHR43491:SF1">
    <property type="entry name" value="UDP-N-ACETYL-D-MANNOSAMINE DEHYDROGENASE"/>
    <property type="match status" value="1"/>
</dbReference>
<keyword evidence="3" id="KW-0812">Transmembrane</keyword>
<dbReference type="InterPro" id="IPR017476">
    <property type="entry name" value="UDP-Glc/GDP-Man"/>
</dbReference>
<dbReference type="InterPro" id="IPR036220">
    <property type="entry name" value="UDP-Glc/GDP-Man_DH_C_sf"/>
</dbReference>
<dbReference type="GO" id="GO:0016628">
    <property type="term" value="F:oxidoreductase activity, acting on the CH-CH group of donors, NAD or NADP as acceptor"/>
    <property type="evidence" value="ECO:0007669"/>
    <property type="project" value="InterPro"/>
</dbReference>
<gene>
    <name evidence="5" type="ORF">METZ01_LOCUS9490</name>
</gene>
<evidence type="ECO:0000313" key="5">
    <source>
        <dbReference type="EMBL" id="SUZ56636.1"/>
    </source>
</evidence>
<dbReference type="GO" id="GO:0000271">
    <property type="term" value="P:polysaccharide biosynthetic process"/>
    <property type="evidence" value="ECO:0007669"/>
    <property type="project" value="InterPro"/>
</dbReference>
<keyword evidence="2" id="KW-0520">NAD</keyword>
<dbReference type="GO" id="GO:0051287">
    <property type="term" value="F:NAD binding"/>
    <property type="evidence" value="ECO:0007669"/>
    <property type="project" value="InterPro"/>
</dbReference>
<dbReference type="InterPro" id="IPR008927">
    <property type="entry name" value="6-PGluconate_DH-like_C_sf"/>
</dbReference>
<dbReference type="GO" id="GO:0016616">
    <property type="term" value="F:oxidoreductase activity, acting on the CH-OH group of donors, NAD or NADP as acceptor"/>
    <property type="evidence" value="ECO:0007669"/>
    <property type="project" value="InterPro"/>
</dbReference>
<organism evidence="5">
    <name type="scientific">marine metagenome</name>
    <dbReference type="NCBI Taxonomy" id="408172"/>
    <lineage>
        <taxon>unclassified sequences</taxon>
        <taxon>metagenomes</taxon>
        <taxon>ecological metagenomes</taxon>
    </lineage>
</organism>
<evidence type="ECO:0000256" key="1">
    <source>
        <dbReference type="ARBA" id="ARBA00023002"/>
    </source>
</evidence>
<accession>A0A381NPV7</accession>
<dbReference type="Pfam" id="PF00984">
    <property type="entry name" value="UDPG_MGDP_dh"/>
    <property type="match status" value="1"/>
</dbReference>
<reference evidence="5" key="1">
    <citation type="submission" date="2018-05" db="EMBL/GenBank/DDBJ databases">
        <authorList>
            <person name="Lanie J.A."/>
            <person name="Ng W.-L."/>
            <person name="Kazmierczak K.M."/>
            <person name="Andrzejewski T.M."/>
            <person name="Davidsen T.M."/>
            <person name="Wayne K.J."/>
            <person name="Tettelin H."/>
            <person name="Glass J.I."/>
            <person name="Rusch D."/>
            <person name="Podicherti R."/>
            <person name="Tsui H.-C.T."/>
            <person name="Winkler M.E."/>
        </authorList>
    </citation>
    <scope>NUCLEOTIDE SEQUENCE</scope>
</reference>
<dbReference type="Gene3D" id="3.40.50.720">
    <property type="entry name" value="NAD(P)-binding Rossmann-like Domain"/>
    <property type="match status" value="2"/>
</dbReference>
<feature type="domain" description="UDP-glucose/GDP-mannose dehydrogenase C-terminal" evidence="4">
    <location>
        <begin position="336"/>
        <end position="432"/>
    </location>
</feature>
<protein>
    <recommendedName>
        <fullName evidence="4">UDP-glucose/GDP-mannose dehydrogenase C-terminal domain-containing protein</fullName>
    </recommendedName>
</protein>
<dbReference type="SUPFAM" id="SSF51735">
    <property type="entry name" value="NAD(P)-binding Rossmann-fold domains"/>
    <property type="match status" value="1"/>
</dbReference>
<keyword evidence="1" id="KW-0560">Oxidoreductase</keyword>
<sequence length="441" mass="47970">MPSILGDTLQNFLKQIEQRSITVGVLGLGYVGLPLAVAFAEAGFKVIGLDVNDKRVDRLNSGDSYIADVPTQALAEQVEGGRLTATTEGRKIAEMDAVVICVPTPLSKTRDPDVSYIMAAAEEVSRHIRPGMLVIMESTTYPGTTEEVLLPTLSVNGLVVGEDYYLAFSPERIDPGNEKYKLSNTPKIVGGYTEKCSEVATALYGTICAEVHQVSSCRAAEMVKLLENTFRAVNIALVNEVAMMCERLEIDTWDVINAAATKPFGYMPFYPGPGLGGHCIPVDPYYLTWKLRTLDYQARLVELASEINSNMPEHVVGLVADALNENSKSVKGSQILVIGVAYKRDIDDVRESPALDIIRLLVAQGAEVDYNDPYVSEVSDDLEAPMQSINGVPEVCGGYDCVVVCTDHTNYDWPAIIDASSLLIDTRNVTAGRDDAHIVRL</sequence>
<keyword evidence="3" id="KW-1133">Transmembrane helix</keyword>
<evidence type="ECO:0000256" key="3">
    <source>
        <dbReference type="SAM" id="Phobius"/>
    </source>
</evidence>
<feature type="transmembrane region" description="Helical" evidence="3">
    <location>
        <begin position="21"/>
        <end position="40"/>
    </location>
</feature>
<dbReference type="Pfam" id="PF03721">
    <property type="entry name" value="UDPG_MGDP_dh_N"/>
    <property type="match status" value="1"/>
</dbReference>
<name>A0A381NPV7_9ZZZZ</name>
<dbReference type="SUPFAM" id="SSF52413">
    <property type="entry name" value="UDP-glucose/GDP-mannose dehydrogenase C-terminal domain"/>
    <property type="match status" value="1"/>
</dbReference>
<dbReference type="InterPro" id="IPR014026">
    <property type="entry name" value="UDP-Glc/GDP-Man_DH_dimer"/>
</dbReference>
<dbReference type="NCBIfam" id="TIGR03026">
    <property type="entry name" value="NDP-sugDHase"/>
    <property type="match status" value="1"/>
</dbReference>
<dbReference type="PIRSF" id="PIRSF000124">
    <property type="entry name" value="UDPglc_GDPman_dh"/>
    <property type="match status" value="1"/>
</dbReference>
<dbReference type="InterPro" id="IPR001732">
    <property type="entry name" value="UDP-Glc/GDP-Man_DH_N"/>
</dbReference>
<evidence type="ECO:0000256" key="2">
    <source>
        <dbReference type="ARBA" id="ARBA00023027"/>
    </source>
</evidence>
<evidence type="ECO:0000259" key="4">
    <source>
        <dbReference type="SMART" id="SM00984"/>
    </source>
</evidence>
<dbReference type="PANTHER" id="PTHR43491">
    <property type="entry name" value="UDP-N-ACETYL-D-MANNOSAMINE DEHYDROGENASE"/>
    <property type="match status" value="1"/>
</dbReference>